<gene>
    <name evidence="3" type="ORF">P7D85_06505</name>
</gene>
<feature type="transmembrane region" description="Helical" evidence="1">
    <location>
        <begin position="144"/>
        <end position="161"/>
    </location>
</feature>
<name>A0ABU3EX30_9ENTE</name>
<dbReference type="Proteomes" id="UP001252875">
    <property type="component" value="Unassembled WGS sequence"/>
</dbReference>
<keyword evidence="1" id="KW-1133">Transmembrane helix</keyword>
<protein>
    <submittedName>
        <fullName evidence="3">VanZ family protein</fullName>
    </submittedName>
</protein>
<dbReference type="InterPro" id="IPR006976">
    <property type="entry name" value="VanZ-like"/>
</dbReference>
<feature type="transmembrane region" description="Helical" evidence="1">
    <location>
        <begin position="88"/>
        <end position="107"/>
    </location>
</feature>
<sequence>MMILDILFLIYRVACIFLPCLIYQFFTLRRKNENIFLSSMIWRWVFLFYLYLVIDVTGIGTLGDILSYPELIRSEEINLIPFQSGVGMLNILNIIMFTPLGFLLPLIWKQCRNLGTTVLLGFEFSLMIELLQLFNRRATDIDDLLMNTLGALVGFLIWKFSQRIIHKVPKDIQAFPKREPQIYLLLSLAGVFLLFHWRFFLKLAL</sequence>
<reference evidence="3 4" key="1">
    <citation type="submission" date="2023-03" db="EMBL/GenBank/DDBJ databases">
        <authorList>
            <person name="Shen W."/>
            <person name="Cai J."/>
        </authorList>
    </citation>
    <scope>NUCLEOTIDE SEQUENCE [LARGE SCALE GENOMIC DNA]</scope>
    <source>
        <strain evidence="3 4">D6-4</strain>
    </source>
</reference>
<feature type="transmembrane region" description="Helical" evidence="1">
    <location>
        <begin position="182"/>
        <end position="200"/>
    </location>
</feature>
<keyword evidence="4" id="KW-1185">Reference proteome</keyword>
<feature type="transmembrane region" description="Helical" evidence="1">
    <location>
        <begin position="46"/>
        <end position="68"/>
    </location>
</feature>
<dbReference type="EMBL" id="JARPYI010000002">
    <property type="protein sequence ID" value="MDT2599419.1"/>
    <property type="molecule type" value="Genomic_DNA"/>
</dbReference>
<evidence type="ECO:0000313" key="4">
    <source>
        <dbReference type="Proteomes" id="UP001252875"/>
    </source>
</evidence>
<evidence type="ECO:0000313" key="3">
    <source>
        <dbReference type="EMBL" id="MDT2599419.1"/>
    </source>
</evidence>
<comment type="caution">
    <text evidence="3">The sequence shown here is derived from an EMBL/GenBank/DDBJ whole genome shotgun (WGS) entry which is preliminary data.</text>
</comment>
<feature type="transmembrane region" description="Helical" evidence="1">
    <location>
        <begin position="6"/>
        <end position="26"/>
    </location>
</feature>
<evidence type="ECO:0000259" key="2">
    <source>
        <dbReference type="Pfam" id="PF04892"/>
    </source>
</evidence>
<keyword evidence="1" id="KW-0472">Membrane</keyword>
<organism evidence="3 4">
    <name type="scientific">Enterococcus hulanensis</name>
    <dbReference type="NCBI Taxonomy" id="2559929"/>
    <lineage>
        <taxon>Bacteria</taxon>
        <taxon>Bacillati</taxon>
        <taxon>Bacillota</taxon>
        <taxon>Bacilli</taxon>
        <taxon>Lactobacillales</taxon>
        <taxon>Enterococcaceae</taxon>
        <taxon>Enterococcus</taxon>
    </lineage>
</organism>
<evidence type="ECO:0000256" key="1">
    <source>
        <dbReference type="SAM" id="Phobius"/>
    </source>
</evidence>
<dbReference type="RefSeq" id="WP_311822072.1">
    <property type="nucleotide sequence ID" value="NZ_JARPYF010000012.1"/>
</dbReference>
<accession>A0ABU3EX30</accession>
<feature type="domain" description="VanZ-like" evidence="2">
    <location>
        <begin position="46"/>
        <end position="160"/>
    </location>
</feature>
<dbReference type="Pfam" id="PF04892">
    <property type="entry name" value="VanZ"/>
    <property type="match status" value="1"/>
</dbReference>
<keyword evidence="1" id="KW-0812">Transmembrane</keyword>
<feature type="transmembrane region" description="Helical" evidence="1">
    <location>
        <begin position="114"/>
        <end position="132"/>
    </location>
</feature>
<dbReference type="PANTHER" id="PTHR36834">
    <property type="entry name" value="MEMBRANE PROTEIN-RELATED"/>
    <property type="match status" value="1"/>
</dbReference>
<dbReference type="InterPro" id="IPR053150">
    <property type="entry name" value="Teicoplanin_resist-assoc"/>
</dbReference>
<proteinExistence type="predicted"/>
<dbReference type="PANTHER" id="PTHR36834:SF2">
    <property type="entry name" value="MEMBRANE PROTEIN"/>
    <property type="match status" value="1"/>
</dbReference>